<protein>
    <submittedName>
        <fullName evidence="6">Transcriptional regulator</fullName>
    </submittedName>
</protein>
<dbReference type="InterPro" id="IPR001867">
    <property type="entry name" value="OmpR/PhoB-type_DNA-bd"/>
</dbReference>
<reference evidence="6 7" key="1">
    <citation type="submission" date="2019-11" db="EMBL/GenBank/DDBJ databases">
        <title>Type strains purchased from KCTC, JCM and DSMZ.</title>
        <authorList>
            <person name="Lu H."/>
        </authorList>
    </citation>
    <scope>NUCLEOTIDE SEQUENCE [LARGE SCALE GENOMIC DNA]</scope>
    <source>
        <strain evidence="6 7">JCM 31587</strain>
    </source>
</reference>
<keyword evidence="4" id="KW-1133">Transmembrane helix</keyword>
<dbReference type="InterPro" id="IPR016032">
    <property type="entry name" value="Sig_transdc_resp-reg_C-effctor"/>
</dbReference>
<comment type="caution">
    <text evidence="6">The sequence shown here is derived from an EMBL/GenBank/DDBJ whole genome shotgun (WGS) entry which is preliminary data.</text>
</comment>
<dbReference type="PROSITE" id="PS51755">
    <property type="entry name" value="OMPR_PHOB"/>
    <property type="match status" value="1"/>
</dbReference>
<accession>A0A6L6QCM2</accession>
<keyword evidence="1 2" id="KW-0238">DNA-binding</keyword>
<evidence type="ECO:0000313" key="6">
    <source>
        <dbReference type="EMBL" id="MTW09794.1"/>
    </source>
</evidence>
<feature type="transmembrane region" description="Helical" evidence="4">
    <location>
        <begin position="151"/>
        <end position="171"/>
    </location>
</feature>
<dbReference type="GO" id="GO:0003677">
    <property type="term" value="F:DNA binding"/>
    <property type="evidence" value="ECO:0007669"/>
    <property type="project" value="UniProtKB-UniRule"/>
</dbReference>
<dbReference type="EMBL" id="WNKX01000002">
    <property type="protein sequence ID" value="MTW09794.1"/>
    <property type="molecule type" value="Genomic_DNA"/>
</dbReference>
<dbReference type="SMART" id="SM00862">
    <property type="entry name" value="Trans_reg_C"/>
    <property type="match status" value="1"/>
</dbReference>
<evidence type="ECO:0000256" key="1">
    <source>
        <dbReference type="ARBA" id="ARBA00023125"/>
    </source>
</evidence>
<dbReference type="Gene3D" id="3.40.50.10610">
    <property type="entry name" value="ABC-type transport auxiliary lipoprotein component"/>
    <property type="match status" value="1"/>
</dbReference>
<dbReference type="SUPFAM" id="SSF46894">
    <property type="entry name" value="C-terminal effector domain of the bipartite response regulators"/>
    <property type="match status" value="1"/>
</dbReference>
<dbReference type="Gene3D" id="1.10.10.10">
    <property type="entry name" value="Winged helix-like DNA-binding domain superfamily/Winged helix DNA-binding domain"/>
    <property type="match status" value="1"/>
</dbReference>
<dbReference type="Pfam" id="PF00486">
    <property type="entry name" value="Trans_reg_C"/>
    <property type="match status" value="1"/>
</dbReference>
<proteinExistence type="predicted"/>
<dbReference type="OrthoDB" id="1971692at2"/>
<dbReference type="GO" id="GO:0006355">
    <property type="term" value="P:regulation of DNA-templated transcription"/>
    <property type="evidence" value="ECO:0007669"/>
    <property type="project" value="InterPro"/>
</dbReference>
<evidence type="ECO:0000259" key="5">
    <source>
        <dbReference type="PROSITE" id="PS51755"/>
    </source>
</evidence>
<keyword evidence="4" id="KW-0812">Transmembrane</keyword>
<evidence type="ECO:0000256" key="2">
    <source>
        <dbReference type="PROSITE-ProRule" id="PRU01091"/>
    </source>
</evidence>
<dbReference type="Proteomes" id="UP000472320">
    <property type="component" value="Unassembled WGS sequence"/>
</dbReference>
<feature type="compositionally biased region" description="Low complexity" evidence="3">
    <location>
        <begin position="113"/>
        <end position="131"/>
    </location>
</feature>
<gene>
    <name evidence="6" type="ORF">GM658_04210</name>
</gene>
<dbReference type="RefSeq" id="WP_155452741.1">
    <property type="nucleotide sequence ID" value="NZ_WNKX01000002.1"/>
</dbReference>
<feature type="DNA-binding region" description="OmpR/PhoB-type" evidence="2">
    <location>
        <begin position="6"/>
        <end position="104"/>
    </location>
</feature>
<feature type="region of interest" description="Disordered" evidence="3">
    <location>
        <begin position="113"/>
        <end position="143"/>
    </location>
</feature>
<sequence>MTNSPAATLRVGDWSVNRLTGELARDGACLRLEERTLRLLTFMADHAGEVLSADDLLTHAWPGVVVSPDSLYQAITLLRRQLGDDARNPSYIATVPRRGYRLVAQVTQGAGLAEPAASPAHASEPAAGGVPNPAPADLPPQARPPLHGRRVAIVAGFAALLAAGLVALPIARTSSTRSVAVLPFLDLTDEMNEEPFADGISEELIGKLSKQPGLSVAPPGASYYYKNKHDAAAEAARVLKVAYVLDGSIRRSGGALRISARLTRAADGFVVWSDSYDRTPGDKLAIQDEVAGIVSRAAVAKIQ</sequence>
<keyword evidence="7" id="KW-1185">Reference proteome</keyword>
<feature type="domain" description="OmpR/PhoB-type" evidence="5">
    <location>
        <begin position="6"/>
        <end position="104"/>
    </location>
</feature>
<dbReference type="InterPro" id="IPR036388">
    <property type="entry name" value="WH-like_DNA-bd_sf"/>
</dbReference>
<evidence type="ECO:0000256" key="4">
    <source>
        <dbReference type="SAM" id="Phobius"/>
    </source>
</evidence>
<name>A0A6L6QCM2_9BURK</name>
<dbReference type="GO" id="GO:0000160">
    <property type="term" value="P:phosphorelay signal transduction system"/>
    <property type="evidence" value="ECO:0007669"/>
    <property type="project" value="InterPro"/>
</dbReference>
<dbReference type="CDD" id="cd00383">
    <property type="entry name" value="trans_reg_C"/>
    <property type="match status" value="1"/>
</dbReference>
<keyword evidence="4" id="KW-0472">Membrane</keyword>
<evidence type="ECO:0000256" key="3">
    <source>
        <dbReference type="SAM" id="MobiDB-lite"/>
    </source>
</evidence>
<evidence type="ECO:0000313" key="7">
    <source>
        <dbReference type="Proteomes" id="UP000472320"/>
    </source>
</evidence>
<feature type="compositionally biased region" description="Pro residues" evidence="3">
    <location>
        <begin position="132"/>
        <end position="143"/>
    </location>
</feature>
<organism evidence="6 7">
    <name type="scientific">Massilia eburnea</name>
    <dbReference type="NCBI Taxonomy" id="1776165"/>
    <lineage>
        <taxon>Bacteria</taxon>
        <taxon>Pseudomonadati</taxon>
        <taxon>Pseudomonadota</taxon>
        <taxon>Betaproteobacteria</taxon>
        <taxon>Burkholderiales</taxon>
        <taxon>Oxalobacteraceae</taxon>
        <taxon>Telluria group</taxon>
        <taxon>Massilia</taxon>
    </lineage>
</organism>
<dbReference type="AlphaFoldDB" id="A0A6L6QCM2"/>